<evidence type="ECO:0000313" key="2">
    <source>
        <dbReference type="Proteomes" id="UP000747542"/>
    </source>
</evidence>
<protein>
    <submittedName>
        <fullName evidence="1">Uncharacterized protein</fullName>
    </submittedName>
</protein>
<accession>A0A8J5N3X5</accession>
<reference evidence="1" key="1">
    <citation type="journal article" date="2021" name="Sci. Adv.">
        <title>The American lobster genome reveals insights on longevity, neural, and immune adaptations.</title>
        <authorList>
            <person name="Polinski J.M."/>
            <person name="Zimin A.V."/>
            <person name="Clark K.F."/>
            <person name="Kohn A.B."/>
            <person name="Sadowski N."/>
            <person name="Timp W."/>
            <person name="Ptitsyn A."/>
            <person name="Khanna P."/>
            <person name="Romanova D.Y."/>
            <person name="Williams P."/>
            <person name="Greenwood S.J."/>
            <person name="Moroz L.L."/>
            <person name="Walt D.R."/>
            <person name="Bodnar A.G."/>
        </authorList>
    </citation>
    <scope>NUCLEOTIDE SEQUENCE</scope>
    <source>
        <strain evidence="1">GMGI-L3</strain>
    </source>
</reference>
<dbReference type="EMBL" id="JAHLQT010010484">
    <property type="protein sequence ID" value="KAG7172609.1"/>
    <property type="molecule type" value="Genomic_DNA"/>
</dbReference>
<feature type="non-terminal residue" evidence="1">
    <location>
        <position position="86"/>
    </location>
</feature>
<dbReference type="Proteomes" id="UP000747542">
    <property type="component" value="Unassembled WGS sequence"/>
</dbReference>
<organism evidence="1 2">
    <name type="scientific">Homarus americanus</name>
    <name type="common">American lobster</name>
    <dbReference type="NCBI Taxonomy" id="6706"/>
    <lineage>
        <taxon>Eukaryota</taxon>
        <taxon>Metazoa</taxon>
        <taxon>Ecdysozoa</taxon>
        <taxon>Arthropoda</taxon>
        <taxon>Crustacea</taxon>
        <taxon>Multicrustacea</taxon>
        <taxon>Malacostraca</taxon>
        <taxon>Eumalacostraca</taxon>
        <taxon>Eucarida</taxon>
        <taxon>Decapoda</taxon>
        <taxon>Pleocyemata</taxon>
        <taxon>Astacidea</taxon>
        <taxon>Nephropoidea</taxon>
        <taxon>Nephropidae</taxon>
        <taxon>Homarus</taxon>
    </lineage>
</organism>
<feature type="non-terminal residue" evidence="1">
    <location>
        <position position="1"/>
    </location>
</feature>
<keyword evidence="2" id="KW-1185">Reference proteome</keyword>
<gene>
    <name evidence="1" type="ORF">Hamer_G006819</name>
</gene>
<sequence length="86" mass="9832">WPCDQSGRNNLVNMRYQKILLFVYLMESYVVSATPGHMIRTVVEALGVRQVLLLIPSDHLLTPALHHTAQEMMIRSLWTRGILTSV</sequence>
<evidence type="ECO:0000313" key="1">
    <source>
        <dbReference type="EMBL" id="KAG7172609.1"/>
    </source>
</evidence>
<comment type="caution">
    <text evidence="1">The sequence shown here is derived from an EMBL/GenBank/DDBJ whole genome shotgun (WGS) entry which is preliminary data.</text>
</comment>
<dbReference type="AlphaFoldDB" id="A0A8J5N3X5"/>
<name>A0A8J5N3X5_HOMAM</name>
<proteinExistence type="predicted"/>